<sequence length="120" mass="13054">MENVRAKPICNVKKTSVAISPLTLTALKFFCGFATFFSQKTATGGPPPLPPKGLPPPPPALPVAGGPPPPVAEVEGLHHHLPEACYNHQLHQQLDIIAQLRAVNRKIMKMSHYHNDDLKN</sequence>
<organism evidence="2">
    <name type="scientific">Amphimedon queenslandica</name>
    <name type="common">Sponge</name>
    <dbReference type="NCBI Taxonomy" id="400682"/>
    <lineage>
        <taxon>Eukaryota</taxon>
        <taxon>Metazoa</taxon>
        <taxon>Porifera</taxon>
        <taxon>Demospongiae</taxon>
        <taxon>Heteroscleromorpha</taxon>
        <taxon>Haplosclerida</taxon>
        <taxon>Niphatidae</taxon>
        <taxon>Amphimedon</taxon>
    </lineage>
</organism>
<name>A0A1X7UG90_AMPQE</name>
<accession>A0A1X7UG90</accession>
<protein>
    <submittedName>
        <fullName evidence="2">Uncharacterized protein</fullName>
    </submittedName>
</protein>
<proteinExistence type="predicted"/>
<dbReference type="EnsemblMetazoa" id="Aqu2.1.26478_001">
    <property type="protein sequence ID" value="Aqu2.1.26478_001"/>
    <property type="gene ID" value="Aqu2.1.26478"/>
</dbReference>
<dbReference type="AlphaFoldDB" id="A0A1X7UG90"/>
<dbReference type="InParanoid" id="A0A1X7UG90"/>
<evidence type="ECO:0000313" key="2">
    <source>
        <dbReference type="EnsemblMetazoa" id="Aqu2.1.26478_001"/>
    </source>
</evidence>
<feature type="region of interest" description="Disordered" evidence="1">
    <location>
        <begin position="42"/>
        <end position="69"/>
    </location>
</feature>
<reference evidence="2" key="1">
    <citation type="submission" date="2017-05" db="UniProtKB">
        <authorList>
            <consortium name="EnsemblMetazoa"/>
        </authorList>
    </citation>
    <scope>IDENTIFICATION</scope>
</reference>
<evidence type="ECO:0000256" key="1">
    <source>
        <dbReference type="SAM" id="MobiDB-lite"/>
    </source>
</evidence>
<feature type="compositionally biased region" description="Pro residues" evidence="1">
    <location>
        <begin position="45"/>
        <end position="69"/>
    </location>
</feature>